<comment type="caution">
    <text evidence="3">The sequence shown here is derived from an EMBL/GenBank/DDBJ whole genome shotgun (WGS) entry which is preliminary data.</text>
</comment>
<gene>
    <name evidence="3" type="ORF">IFJ97_01565</name>
</gene>
<accession>A0A8J6YAW4</accession>
<evidence type="ECO:0000256" key="1">
    <source>
        <dbReference type="SAM" id="Coils"/>
    </source>
</evidence>
<name>A0A8J6YAW4_9BACT</name>
<feature type="compositionally biased region" description="Low complexity" evidence="2">
    <location>
        <begin position="101"/>
        <end position="114"/>
    </location>
</feature>
<feature type="coiled-coil region" evidence="1">
    <location>
        <begin position="31"/>
        <end position="65"/>
    </location>
</feature>
<reference evidence="3 4" key="1">
    <citation type="submission" date="2020-08" db="EMBL/GenBank/DDBJ databases">
        <title>Acidobacteriota in marine sediments use diverse sulfur dissimilation pathways.</title>
        <authorList>
            <person name="Wasmund K."/>
        </authorList>
    </citation>
    <scope>NUCLEOTIDE SEQUENCE [LARGE SCALE GENOMIC DNA]</scope>
    <source>
        <strain evidence="3">MAG AM3-A</strain>
    </source>
</reference>
<evidence type="ECO:0000256" key="2">
    <source>
        <dbReference type="SAM" id="MobiDB-lite"/>
    </source>
</evidence>
<organism evidence="3 4">
    <name type="scientific">Candidatus Sulfomarinibacter kjeldsenii</name>
    <dbReference type="NCBI Taxonomy" id="2885994"/>
    <lineage>
        <taxon>Bacteria</taxon>
        <taxon>Pseudomonadati</taxon>
        <taxon>Acidobacteriota</taxon>
        <taxon>Thermoanaerobaculia</taxon>
        <taxon>Thermoanaerobaculales</taxon>
        <taxon>Candidatus Sulfomarinibacteraceae</taxon>
        <taxon>Candidatus Sulfomarinibacter</taxon>
    </lineage>
</organism>
<feature type="region of interest" description="Disordered" evidence="2">
    <location>
        <begin position="91"/>
        <end position="114"/>
    </location>
</feature>
<evidence type="ECO:0000313" key="4">
    <source>
        <dbReference type="Proteomes" id="UP000598633"/>
    </source>
</evidence>
<dbReference type="Proteomes" id="UP000598633">
    <property type="component" value="Unassembled WGS sequence"/>
</dbReference>
<evidence type="ECO:0000313" key="3">
    <source>
        <dbReference type="EMBL" id="MBD3870031.1"/>
    </source>
</evidence>
<dbReference type="InterPro" id="IPR007060">
    <property type="entry name" value="FtsL/DivIC"/>
</dbReference>
<sequence>MRRVTLILLALGALVVLGIFSSIVSHGFGELTDVEEERERLQQRTIELEESVEELDETLEAIRTDPAAVESLARRELGWVRPGDTVILLTTPTHPPRPAVLTGPTPTPILTLPD</sequence>
<protein>
    <submittedName>
        <fullName evidence="3">Septum formation initiator family protein</fullName>
    </submittedName>
</protein>
<dbReference type="AlphaFoldDB" id="A0A8J6YAW4"/>
<dbReference type="EMBL" id="JACXWA010000022">
    <property type="protein sequence ID" value="MBD3870031.1"/>
    <property type="molecule type" value="Genomic_DNA"/>
</dbReference>
<keyword evidence="1" id="KW-0175">Coiled coil</keyword>
<dbReference type="Pfam" id="PF04977">
    <property type="entry name" value="DivIC"/>
    <property type="match status" value="1"/>
</dbReference>
<proteinExistence type="predicted"/>